<dbReference type="InterPro" id="IPR011059">
    <property type="entry name" value="Metal-dep_hydrolase_composite"/>
</dbReference>
<evidence type="ECO:0000313" key="3">
    <source>
        <dbReference type="EMBL" id="RTE54766.1"/>
    </source>
</evidence>
<reference evidence="3 4" key="1">
    <citation type="submission" date="2018-11" db="EMBL/GenBank/DDBJ databases">
        <title>Arenibacter aquaticus sp.nov., a marine bacterium isolated from surface seawater in the South China Sea.</title>
        <authorList>
            <person name="Guo J."/>
            <person name="Sun J."/>
        </authorList>
    </citation>
    <scope>NUCLEOTIDE SEQUENCE [LARGE SCALE GENOMIC DNA]</scope>
    <source>
        <strain evidence="3 4">GUO666</strain>
    </source>
</reference>
<keyword evidence="4" id="KW-1185">Reference proteome</keyword>
<accession>A0A430K6R6</accession>
<dbReference type="InterPro" id="IPR006680">
    <property type="entry name" value="Amidohydro-rel"/>
</dbReference>
<dbReference type="GO" id="GO:0016810">
    <property type="term" value="F:hydrolase activity, acting on carbon-nitrogen (but not peptide) bonds"/>
    <property type="evidence" value="ECO:0007669"/>
    <property type="project" value="InterPro"/>
</dbReference>
<dbReference type="SUPFAM" id="SSF51338">
    <property type="entry name" value="Composite domain of metallo-dependent hydrolases"/>
    <property type="match status" value="1"/>
</dbReference>
<dbReference type="OrthoDB" id="9797498at2"/>
<dbReference type="Pfam" id="PF01979">
    <property type="entry name" value="Amidohydro_1"/>
    <property type="match status" value="1"/>
</dbReference>
<dbReference type="RefSeq" id="WP_126161497.1">
    <property type="nucleotide sequence ID" value="NZ_RQPJ01000002.1"/>
</dbReference>
<proteinExistence type="predicted"/>
<evidence type="ECO:0000313" key="4">
    <source>
        <dbReference type="Proteomes" id="UP000267585"/>
    </source>
</evidence>
<dbReference type="Proteomes" id="UP000267585">
    <property type="component" value="Unassembled WGS sequence"/>
</dbReference>
<keyword evidence="1" id="KW-0732">Signal</keyword>
<name>A0A430K6R6_9FLAO</name>
<dbReference type="PANTHER" id="PTHR43135:SF3">
    <property type="entry name" value="ALPHA-D-RIBOSE 1-METHYLPHOSPHONATE 5-TRIPHOSPHATE DIPHOSPHATASE"/>
    <property type="match status" value="1"/>
</dbReference>
<dbReference type="AlphaFoldDB" id="A0A430K6R6"/>
<dbReference type="PROSITE" id="PS51257">
    <property type="entry name" value="PROKAR_LIPOPROTEIN"/>
    <property type="match status" value="1"/>
</dbReference>
<sequence length="666" mass="74258">MKYAILILLSSIGLMASCKELDMLDGNGPEKTVYDVVFRESLAGTYEKWRTKDNGFEFYYTYTDRGRGPEYKEVISLNDDNFIVAQTVKGINYSKVSIEENFSSNAGTAVTQNLMGTSTGDFNGDKLYFRFDGSPAVYEILAQLALKSETGKVALYPKGEAELINKIPLELSNGTSVELLSIKGLDLNPVYIWMLGDEMIAKISGNLHIIRTDFSPIRQEMKGIQDGIEDESLIAIAKTLTHNVDKVVIKNVNVFTESGSLLYNQDVLVERKLIKAIHSTGEIVLDKDATLIDGTGKTLMPGMFDMHTHNDKFRGMLHLAGGVTAVRDLANNKHLKGLAEQFESNDILGPHIVTFGGIIDGPGPFANQRNVIESLEEGLAEIQDYKRLGYQQIKLYSSIKPEWVAPLTKKAHELGMRVSGHIPAFMDAKQAINQGYNEIQHINMLFLNFLSDTIDTRTPLRFTMPAQYGADLDLNAKEYVDFIELLRNKNILIDPTAAIFENKFLAQKGKPSPTYSTVANRFPIIYQRSFYAGGMPNEGEKLKRYKASYDKMLAVIYDLFQKGVAIVPGTDGLPGFLYHRELELYVEAGIPAHEVLKLATIKSAQITGVEDLYGSIAVGKGADLVLVDGNPVNNISDIRRVEWTMKDGKLFYADELYRSRGIEHFK</sequence>
<feature type="chain" id="PRO_5019285011" description="Amidohydrolase-related domain-containing protein" evidence="1">
    <location>
        <begin position="17"/>
        <end position="666"/>
    </location>
</feature>
<protein>
    <recommendedName>
        <fullName evidence="2">Amidohydrolase-related domain-containing protein</fullName>
    </recommendedName>
</protein>
<dbReference type="EMBL" id="RQPJ01000002">
    <property type="protein sequence ID" value="RTE54766.1"/>
    <property type="molecule type" value="Genomic_DNA"/>
</dbReference>
<evidence type="ECO:0000256" key="1">
    <source>
        <dbReference type="SAM" id="SignalP"/>
    </source>
</evidence>
<feature type="signal peptide" evidence="1">
    <location>
        <begin position="1"/>
        <end position="16"/>
    </location>
</feature>
<organism evidence="3 4">
    <name type="scientific">Arenibacter aquaticus</name>
    <dbReference type="NCBI Taxonomy" id="2489054"/>
    <lineage>
        <taxon>Bacteria</taxon>
        <taxon>Pseudomonadati</taxon>
        <taxon>Bacteroidota</taxon>
        <taxon>Flavobacteriia</taxon>
        <taxon>Flavobacteriales</taxon>
        <taxon>Flavobacteriaceae</taxon>
        <taxon>Arenibacter</taxon>
    </lineage>
</organism>
<dbReference type="Gene3D" id="3.40.50.10910">
    <property type="entry name" value="Amidohydrolase"/>
    <property type="match status" value="1"/>
</dbReference>
<feature type="domain" description="Amidohydrolase-related" evidence="2">
    <location>
        <begin position="299"/>
        <end position="650"/>
    </location>
</feature>
<dbReference type="Gene3D" id="3.20.20.140">
    <property type="entry name" value="Metal-dependent hydrolases"/>
    <property type="match status" value="1"/>
</dbReference>
<dbReference type="InterPro" id="IPR032466">
    <property type="entry name" value="Metal_Hydrolase"/>
</dbReference>
<comment type="caution">
    <text evidence="3">The sequence shown here is derived from an EMBL/GenBank/DDBJ whole genome shotgun (WGS) entry which is preliminary data.</text>
</comment>
<dbReference type="Gene3D" id="2.30.40.10">
    <property type="entry name" value="Urease, subunit C, domain 1"/>
    <property type="match status" value="2"/>
</dbReference>
<dbReference type="PANTHER" id="PTHR43135">
    <property type="entry name" value="ALPHA-D-RIBOSE 1-METHYLPHOSPHONATE 5-TRIPHOSPHATE DIPHOSPHATASE"/>
    <property type="match status" value="1"/>
</dbReference>
<gene>
    <name evidence="3" type="ORF">EHW67_06260</name>
</gene>
<dbReference type="SUPFAM" id="SSF51556">
    <property type="entry name" value="Metallo-dependent hydrolases"/>
    <property type="match status" value="1"/>
</dbReference>
<evidence type="ECO:0000259" key="2">
    <source>
        <dbReference type="Pfam" id="PF01979"/>
    </source>
</evidence>
<dbReference type="Gene3D" id="3.30.110.90">
    <property type="entry name" value="Amidohydrolase"/>
    <property type="match status" value="1"/>
</dbReference>
<dbReference type="InterPro" id="IPR051781">
    <property type="entry name" value="Metallo-dep_Hydrolase"/>
</dbReference>